<gene>
    <name evidence="4" type="ORF">SAMN06264867_10493</name>
</gene>
<reference evidence="4 5" key="1">
    <citation type="submission" date="2017-05" db="EMBL/GenBank/DDBJ databases">
        <authorList>
            <person name="Varghese N."/>
            <person name="Submissions S."/>
        </authorList>
    </citation>
    <scope>NUCLEOTIDE SEQUENCE [LARGE SCALE GENOMIC DNA]</scope>
    <source>
        <strain evidence="4 5">DSM 19504</strain>
    </source>
</reference>
<dbReference type="PANTHER" id="PTHR43798">
    <property type="entry name" value="MONOACYLGLYCEROL LIPASE"/>
    <property type="match status" value="1"/>
</dbReference>
<feature type="domain" description="AB hydrolase-1" evidence="3">
    <location>
        <begin position="27"/>
        <end position="263"/>
    </location>
</feature>
<evidence type="ECO:0000256" key="2">
    <source>
        <dbReference type="SAM" id="MobiDB-lite"/>
    </source>
</evidence>
<feature type="region of interest" description="Disordered" evidence="2">
    <location>
        <begin position="1"/>
        <end position="20"/>
    </location>
</feature>
<evidence type="ECO:0000259" key="3">
    <source>
        <dbReference type="Pfam" id="PF12697"/>
    </source>
</evidence>
<dbReference type="InterPro" id="IPR050266">
    <property type="entry name" value="AB_hydrolase_sf"/>
</dbReference>
<dbReference type="AlphaFoldDB" id="A0A521CEI5"/>
<dbReference type="EMBL" id="FXTD01000004">
    <property type="protein sequence ID" value="SMO57181.1"/>
    <property type="molecule type" value="Genomic_DNA"/>
</dbReference>
<dbReference type="InterPro" id="IPR029058">
    <property type="entry name" value="AB_hydrolase_fold"/>
</dbReference>
<dbReference type="PRINTS" id="PR00412">
    <property type="entry name" value="EPOXHYDRLASE"/>
</dbReference>
<evidence type="ECO:0000256" key="1">
    <source>
        <dbReference type="ARBA" id="ARBA00022801"/>
    </source>
</evidence>
<dbReference type="GO" id="GO:0016020">
    <property type="term" value="C:membrane"/>
    <property type="evidence" value="ECO:0007669"/>
    <property type="project" value="TreeGrafter"/>
</dbReference>
<dbReference type="InterPro" id="IPR000639">
    <property type="entry name" value="Epox_hydrolase-like"/>
</dbReference>
<dbReference type="PANTHER" id="PTHR43798:SF31">
    <property type="entry name" value="AB HYDROLASE SUPERFAMILY PROTEIN YCLE"/>
    <property type="match status" value="1"/>
</dbReference>
<accession>A0A521CEI5</accession>
<name>A0A521CEI5_9EURY</name>
<dbReference type="Pfam" id="PF12697">
    <property type="entry name" value="Abhydrolase_6"/>
    <property type="match status" value="1"/>
</dbReference>
<sequence length="277" mass="29822">MESHTVVGGEGTELRVDDAGPPDAPTILLVHGYSQSRLCWYEQFDGSLIEEFRLLAPDLRGHGDSEKPAGDGPYRDPALWAADLRAVIDELATDDPVLVGWSYGGLVVADYLAVDGTEDVAGAVFVGAITEKGTDAAGEIAGEEFADMLEDLETRDAEASVDALEEFLDICTAEPVPPREYHHMLGYNARCPPRVREALQARSGANAETLRGLDVPALFVHGSADRVVLPKAAERHADLVPDGEVSIFEGVGHSPFIEAPARFDRELREFAGRVTGE</sequence>
<dbReference type="InterPro" id="IPR000073">
    <property type="entry name" value="AB_hydrolase_1"/>
</dbReference>
<proteinExistence type="predicted"/>
<organism evidence="4 5">
    <name type="scientific">Halorubrum cibi</name>
    <dbReference type="NCBI Taxonomy" id="413815"/>
    <lineage>
        <taxon>Archaea</taxon>
        <taxon>Methanobacteriati</taxon>
        <taxon>Methanobacteriota</taxon>
        <taxon>Stenosarchaea group</taxon>
        <taxon>Halobacteria</taxon>
        <taxon>Halobacteriales</taxon>
        <taxon>Haloferacaceae</taxon>
        <taxon>Halorubrum</taxon>
    </lineage>
</organism>
<dbReference type="RefSeq" id="WP_142986161.1">
    <property type="nucleotide sequence ID" value="NZ_FXTD01000004.1"/>
</dbReference>
<dbReference type="OrthoDB" id="7531at2157"/>
<keyword evidence="1" id="KW-0378">Hydrolase</keyword>
<dbReference type="SUPFAM" id="SSF53474">
    <property type="entry name" value="alpha/beta-Hydrolases"/>
    <property type="match status" value="1"/>
</dbReference>
<dbReference type="Gene3D" id="3.40.50.1820">
    <property type="entry name" value="alpha/beta hydrolase"/>
    <property type="match status" value="1"/>
</dbReference>
<dbReference type="PRINTS" id="PR00111">
    <property type="entry name" value="ABHYDROLASE"/>
</dbReference>
<keyword evidence="5" id="KW-1185">Reference proteome</keyword>
<evidence type="ECO:0000313" key="5">
    <source>
        <dbReference type="Proteomes" id="UP000319712"/>
    </source>
</evidence>
<protein>
    <submittedName>
        <fullName evidence="4">Pimeloyl-ACP methyl ester carboxylesterase</fullName>
    </submittedName>
</protein>
<evidence type="ECO:0000313" key="4">
    <source>
        <dbReference type="EMBL" id="SMO57181.1"/>
    </source>
</evidence>
<dbReference type="Proteomes" id="UP000319712">
    <property type="component" value="Unassembled WGS sequence"/>
</dbReference>
<dbReference type="GO" id="GO:0016787">
    <property type="term" value="F:hydrolase activity"/>
    <property type="evidence" value="ECO:0007669"/>
    <property type="project" value="UniProtKB-KW"/>
</dbReference>